<dbReference type="InterPro" id="IPR011009">
    <property type="entry name" value="Kinase-like_dom_sf"/>
</dbReference>
<dbReference type="PANTHER" id="PTHR24346:SF51">
    <property type="entry name" value="PAS DOMAIN-CONTAINING SERINE_THREONINE-PROTEIN KINASE"/>
    <property type="match status" value="1"/>
</dbReference>
<dbReference type="PROSITE" id="PS50011">
    <property type="entry name" value="PROTEIN_KINASE_DOM"/>
    <property type="match status" value="1"/>
</dbReference>
<dbReference type="Gene3D" id="3.30.200.20">
    <property type="entry name" value="Phosphorylase Kinase, domain 1"/>
    <property type="match status" value="1"/>
</dbReference>
<protein>
    <recommendedName>
        <fullName evidence="4">Protein kinase domain-containing protein</fullName>
    </recommendedName>
</protein>
<keyword evidence="2" id="KW-0067">ATP-binding</keyword>
<dbReference type="Gene3D" id="1.10.510.10">
    <property type="entry name" value="Transferase(Phosphotransferase) domain 1"/>
    <property type="match status" value="1"/>
</dbReference>
<dbReference type="SMART" id="SM00220">
    <property type="entry name" value="S_TKc"/>
    <property type="match status" value="1"/>
</dbReference>
<dbReference type="GO" id="GO:0005634">
    <property type="term" value="C:nucleus"/>
    <property type="evidence" value="ECO:0007669"/>
    <property type="project" value="TreeGrafter"/>
</dbReference>
<proteinExistence type="predicted"/>
<dbReference type="RefSeq" id="XP_003687840.1">
    <property type="nucleotide sequence ID" value="XM_003687792.1"/>
</dbReference>
<dbReference type="GO" id="GO:0004674">
    <property type="term" value="F:protein serine/threonine kinase activity"/>
    <property type="evidence" value="ECO:0007669"/>
    <property type="project" value="TreeGrafter"/>
</dbReference>
<sequence length="959" mass="110300">MPFTGASDDSNASFRSLQLIQKKGFSRRDMHAELIDNKLGDDQTDWNENGREGSVDSGKLSVRSPWRSEFYKNRISQPRSNSINSLMSESFSRRDSSVCSVDSTDGGGFDTNVAFDEISVYNVWLQEFYLNKLQLLKRGLKLMKDKTIPLATDPSLRKKLFLAEGEEITPTFLIDLLDDILVRGNGKRQLLDDELITPILEFVHLHINSNRAQYKHEQLEQNKALIERLAVPFYSTLNYSSWSNIPLDINLPCILTQSQKPYKFMSINKFASELLCITTETTLENSPLDLLQFIDDKFKDALIEEFETHTNLSKFFVSMKIENRISCMFIWAQPVGECFSIYLQECKKYSIFDLKINTNSKELIELKKHTETSSVTLDLEDDELPDVSVSSDFILSASQNNTSKKSKSNKYFTLSSKFGDIQRNLPMVTVQTTKQDDIIDIKCFSLPIRSGIIIVNSRNLNIINGYQKFIQEIFGWDFNELKSSSISNILPSLHEILRYILDNCHDLDYLNPDNSNSELPHHFLRKILASLNEEKSQHFEYSGVEGIHKDGSILKIDIQINVVDTNTLLLYLSHISDEKTLFTKEPEPIKEEVEQSIDDDNDIRNDMDMNQAIIDGPLFAAIKEFYNIHRNQFLKEGLFKIDKEFILSILKAENEHILKFQRYQDSCISSLPGITIKYTNGGETEGDKVNKNKSFSDFVILKELGAGAFGNVYLCLHRTEKYIITIKVIYKEKIAEEYWLKEDLADGIPLEVKILLDLHENKHANVLELLDYFEDKDNYYLESPVHGIDGCVDLFDIIDSKQELSEIEYKLIFKQIVSAVKHSHTLGIAHRDIKEQNVIIDSRGHCKLIDFGSAVYTHMGPFLSFTGTIDYSAPETIRAMAYEGKPQDIWALGVLLYTLIFKQLPFKNVEEILEAKLNFSNPSIPISKECMNLIERMLELQVRNRPFIEDVYEHEWLKV</sequence>
<dbReference type="Proteomes" id="UP000005666">
    <property type="component" value="Chromosome 12"/>
</dbReference>
<dbReference type="InterPro" id="IPR008271">
    <property type="entry name" value="Ser/Thr_kinase_AS"/>
</dbReference>
<keyword evidence="1" id="KW-0547">Nucleotide-binding</keyword>
<evidence type="ECO:0000259" key="4">
    <source>
        <dbReference type="PROSITE" id="PS50011"/>
    </source>
</evidence>
<dbReference type="eggNOG" id="KOG1152">
    <property type="taxonomic scope" value="Eukaryota"/>
</dbReference>
<dbReference type="EMBL" id="HE612867">
    <property type="protein sequence ID" value="CCE65406.1"/>
    <property type="molecule type" value="Genomic_DNA"/>
</dbReference>
<dbReference type="Pfam" id="PF00069">
    <property type="entry name" value="Pkinase"/>
    <property type="match status" value="1"/>
</dbReference>
<dbReference type="GO" id="GO:0045719">
    <property type="term" value="P:negative regulation of glycogen biosynthetic process"/>
    <property type="evidence" value="ECO:0007669"/>
    <property type="project" value="TreeGrafter"/>
</dbReference>
<evidence type="ECO:0000313" key="6">
    <source>
        <dbReference type="Proteomes" id="UP000005666"/>
    </source>
</evidence>
<dbReference type="KEGG" id="tpf:TPHA_0L00500"/>
<dbReference type="OrthoDB" id="10252171at2759"/>
<feature type="domain" description="Protein kinase" evidence="4">
    <location>
        <begin position="698"/>
        <end position="957"/>
    </location>
</feature>
<evidence type="ECO:0000256" key="2">
    <source>
        <dbReference type="ARBA" id="ARBA00022840"/>
    </source>
</evidence>
<reference evidence="5 6" key="1">
    <citation type="journal article" date="2011" name="Proc. Natl. Acad. Sci. U.S.A.">
        <title>Evolutionary erosion of yeast sex chromosomes by mating-type switching accidents.</title>
        <authorList>
            <person name="Gordon J.L."/>
            <person name="Armisen D."/>
            <person name="Proux-Wera E."/>
            <person name="Oheigeartaigh S.S."/>
            <person name="Byrne K.P."/>
            <person name="Wolfe K.H."/>
        </authorList>
    </citation>
    <scope>NUCLEOTIDE SEQUENCE [LARGE SCALE GENOMIC DNA]</scope>
    <source>
        <strain evidence="6">ATCC 24235 / CBS 4417 / NBRC 1672 / NRRL Y-8282 / UCD 70-5</strain>
    </source>
</reference>
<dbReference type="PROSITE" id="PS00108">
    <property type="entry name" value="PROTEIN_KINASE_ST"/>
    <property type="match status" value="1"/>
</dbReference>
<gene>
    <name evidence="5" type="primary">TPHA0L00500</name>
    <name evidence="5" type="ordered locus">TPHA_0L00500</name>
</gene>
<dbReference type="GO" id="GO:0005524">
    <property type="term" value="F:ATP binding"/>
    <property type="evidence" value="ECO:0007669"/>
    <property type="project" value="UniProtKB-KW"/>
</dbReference>
<dbReference type="SUPFAM" id="SSF56112">
    <property type="entry name" value="Protein kinase-like (PK-like)"/>
    <property type="match status" value="1"/>
</dbReference>
<dbReference type="PANTHER" id="PTHR24346">
    <property type="entry name" value="MAP/MICROTUBULE AFFINITY-REGULATING KINASE"/>
    <property type="match status" value="1"/>
</dbReference>
<organism evidence="5 6">
    <name type="scientific">Tetrapisispora phaffii (strain ATCC 24235 / CBS 4417 / NBRC 1672 / NRRL Y-8282 / UCD 70-5)</name>
    <name type="common">Yeast</name>
    <name type="synonym">Fabospora phaffii</name>
    <dbReference type="NCBI Taxonomy" id="1071381"/>
    <lineage>
        <taxon>Eukaryota</taxon>
        <taxon>Fungi</taxon>
        <taxon>Dikarya</taxon>
        <taxon>Ascomycota</taxon>
        <taxon>Saccharomycotina</taxon>
        <taxon>Saccharomycetes</taxon>
        <taxon>Saccharomycetales</taxon>
        <taxon>Saccharomycetaceae</taxon>
        <taxon>Tetrapisispora</taxon>
    </lineage>
</organism>
<accession>G8BZS8</accession>
<dbReference type="FunFam" id="1.10.510.10:FF:000320">
    <property type="entry name" value="Serine/threonine protein kinase"/>
    <property type="match status" value="1"/>
</dbReference>
<dbReference type="STRING" id="1071381.G8BZS8"/>
<evidence type="ECO:0000313" key="5">
    <source>
        <dbReference type="EMBL" id="CCE65406.1"/>
    </source>
</evidence>
<dbReference type="GO" id="GO:0005829">
    <property type="term" value="C:cytosol"/>
    <property type="evidence" value="ECO:0007669"/>
    <property type="project" value="TreeGrafter"/>
</dbReference>
<dbReference type="HOGENOM" id="CLU_307998_0_0_1"/>
<name>G8BZS8_TETPH</name>
<evidence type="ECO:0000256" key="3">
    <source>
        <dbReference type="SAM" id="MobiDB-lite"/>
    </source>
</evidence>
<dbReference type="AlphaFoldDB" id="G8BZS8"/>
<dbReference type="InterPro" id="IPR000719">
    <property type="entry name" value="Prot_kinase_dom"/>
</dbReference>
<evidence type="ECO:0000256" key="1">
    <source>
        <dbReference type="ARBA" id="ARBA00022741"/>
    </source>
</evidence>
<keyword evidence="6" id="KW-1185">Reference proteome</keyword>
<dbReference type="GeneID" id="11531778"/>
<dbReference type="GO" id="GO:0035556">
    <property type="term" value="P:intracellular signal transduction"/>
    <property type="evidence" value="ECO:0007669"/>
    <property type="project" value="TreeGrafter"/>
</dbReference>
<feature type="region of interest" description="Disordered" evidence="3">
    <location>
        <begin position="40"/>
        <end position="60"/>
    </location>
</feature>